<evidence type="ECO:0000259" key="2">
    <source>
        <dbReference type="Pfam" id="PF00561"/>
    </source>
</evidence>
<evidence type="ECO:0000313" key="3">
    <source>
        <dbReference type="EMBL" id="GLC30315.1"/>
    </source>
</evidence>
<organism evidence="3 4">
    <name type="scientific">Clostridium omnivorum</name>
    <dbReference type="NCBI Taxonomy" id="1604902"/>
    <lineage>
        <taxon>Bacteria</taxon>
        <taxon>Bacillati</taxon>
        <taxon>Bacillota</taxon>
        <taxon>Clostridia</taxon>
        <taxon>Eubacteriales</taxon>
        <taxon>Clostridiaceae</taxon>
        <taxon>Clostridium</taxon>
    </lineage>
</organism>
<name>A0ABQ5N530_9CLOT</name>
<protein>
    <submittedName>
        <fullName evidence="3">Alpha/beta hydrolase</fullName>
    </submittedName>
</protein>
<accession>A0ABQ5N530</accession>
<keyword evidence="1 3" id="KW-0378">Hydrolase</keyword>
<gene>
    <name evidence="3" type="ORF">bsdE14_17250</name>
</gene>
<feature type="domain" description="AB hydrolase-1" evidence="2">
    <location>
        <begin position="35"/>
        <end position="278"/>
    </location>
</feature>
<dbReference type="PRINTS" id="PR00412">
    <property type="entry name" value="EPOXHYDRLASE"/>
</dbReference>
<dbReference type="InterPro" id="IPR029058">
    <property type="entry name" value="AB_hydrolase_fold"/>
</dbReference>
<evidence type="ECO:0000313" key="4">
    <source>
        <dbReference type="Proteomes" id="UP001208567"/>
    </source>
</evidence>
<dbReference type="Gene3D" id="3.40.50.1820">
    <property type="entry name" value="alpha/beta hydrolase"/>
    <property type="match status" value="1"/>
</dbReference>
<dbReference type="EMBL" id="BRXR01000001">
    <property type="protein sequence ID" value="GLC30315.1"/>
    <property type="molecule type" value="Genomic_DNA"/>
</dbReference>
<dbReference type="SUPFAM" id="SSF53474">
    <property type="entry name" value="alpha/beta-Hydrolases"/>
    <property type="match status" value="1"/>
</dbReference>
<dbReference type="Pfam" id="PF00561">
    <property type="entry name" value="Abhydrolase_1"/>
    <property type="match status" value="1"/>
</dbReference>
<dbReference type="Proteomes" id="UP001208567">
    <property type="component" value="Unassembled WGS sequence"/>
</dbReference>
<dbReference type="InterPro" id="IPR000639">
    <property type="entry name" value="Epox_hydrolase-like"/>
</dbReference>
<dbReference type="GO" id="GO:0016787">
    <property type="term" value="F:hydrolase activity"/>
    <property type="evidence" value="ECO:0007669"/>
    <property type="project" value="UniProtKB-KW"/>
</dbReference>
<dbReference type="InterPro" id="IPR000073">
    <property type="entry name" value="AB_hydrolase_1"/>
</dbReference>
<comment type="caution">
    <text evidence="3">The sequence shown here is derived from an EMBL/GenBank/DDBJ whole genome shotgun (WGS) entry which is preliminary data.</text>
</comment>
<evidence type="ECO:0000256" key="1">
    <source>
        <dbReference type="ARBA" id="ARBA00022801"/>
    </source>
</evidence>
<dbReference type="RefSeq" id="WP_264849577.1">
    <property type="nucleotide sequence ID" value="NZ_BRXR01000001.1"/>
</dbReference>
<reference evidence="3 4" key="1">
    <citation type="journal article" date="2024" name="Int. J. Syst. Evol. Microbiol.">
        <title>Clostridium omnivorum sp. nov., isolated from anoxic soil under the treatment of reductive soil disinfestation.</title>
        <authorList>
            <person name="Ueki A."/>
            <person name="Tonouchi A."/>
            <person name="Kaku N."/>
            <person name="Honma S."/>
            <person name="Ueki K."/>
        </authorList>
    </citation>
    <scope>NUCLEOTIDE SEQUENCE [LARGE SCALE GENOMIC DNA]</scope>
    <source>
        <strain evidence="3 4">E14</strain>
    </source>
</reference>
<dbReference type="PANTHER" id="PTHR43329">
    <property type="entry name" value="EPOXIDE HYDROLASE"/>
    <property type="match status" value="1"/>
</dbReference>
<dbReference type="PRINTS" id="PR00111">
    <property type="entry name" value="ABHYDROLASE"/>
</dbReference>
<keyword evidence="4" id="KW-1185">Reference proteome</keyword>
<proteinExistence type="predicted"/>
<sequence>MIDKENNTKRAFTHRKIVVKGIPVHVVEAGSTLKPVVFFIHGWPTCWLEFKTVMTLLSNNYHVVAIDIPGVGDSEIPLQSYRKRNIAEYVHDVMDTLNLSDVTLVGCDVGGQVTYAFLKNYPSIVSRAVIMNVAIPGVEPWDTVKSNPYIWHFAFHSVPELPELLVTGNEQKYFSYFYDALAGKSKKMSEAQRKLYAEAYSRPSALKAGFDFYRCFTLDEKDNIQAKDDIVSVPILYLRGQDEHTNIETYMKGFRDNGLQNIESKVIESCGHFSAEEQPEKVTEAISEFIRNISNDI</sequence>